<dbReference type="Proteomes" id="UP001312865">
    <property type="component" value="Unassembled WGS sequence"/>
</dbReference>
<dbReference type="RefSeq" id="WP_336587618.1">
    <property type="nucleotide sequence ID" value="NZ_JBBAXC010000011.1"/>
</dbReference>
<accession>A0ABU8HGC0</accession>
<dbReference type="InterPro" id="IPR025072">
    <property type="entry name" value="Fur_reg_FbpA"/>
</dbReference>
<organism evidence="1 2">
    <name type="scientific">Bacillus spongiae</name>
    <dbReference type="NCBI Taxonomy" id="2683610"/>
    <lineage>
        <taxon>Bacteria</taxon>
        <taxon>Bacillati</taxon>
        <taxon>Bacillota</taxon>
        <taxon>Bacilli</taxon>
        <taxon>Bacillales</taxon>
        <taxon>Bacillaceae</taxon>
        <taxon>Bacillus</taxon>
    </lineage>
</organism>
<reference evidence="1 2" key="1">
    <citation type="journal article" date="2018" name="J. Microbiol.">
        <title>Bacillus spongiae sp. nov., isolated from sponge of Jeju Island.</title>
        <authorList>
            <person name="Lee G.E."/>
            <person name="Im W.T."/>
            <person name="Park J.S."/>
        </authorList>
    </citation>
    <scope>NUCLEOTIDE SEQUENCE [LARGE SCALE GENOMIC DNA]</scope>
    <source>
        <strain evidence="1 2">135PIL107-10</strain>
    </source>
</reference>
<dbReference type="EMBL" id="JBBAXC010000011">
    <property type="protein sequence ID" value="MEI5908179.1"/>
    <property type="molecule type" value="Genomic_DNA"/>
</dbReference>
<dbReference type="Pfam" id="PF13076">
    <property type="entry name" value="Fur_reg_FbpA"/>
    <property type="match status" value="1"/>
</dbReference>
<sequence>MNQELAVLDKDELIDLFIQKGIFKAEDGRHLFQLSLSELYNLYQKGCTK</sequence>
<evidence type="ECO:0000313" key="2">
    <source>
        <dbReference type="Proteomes" id="UP001312865"/>
    </source>
</evidence>
<proteinExistence type="predicted"/>
<gene>
    <name evidence="1" type="ORF">WAK64_14060</name>
</gene>
<keyword evidence="2" id="KW-1185">Reference proteome</keyword>
<comment type="caution">
    <text evidence="1">The sequence shown here is derived from an EMBL/GenBank/DDBJ whole genome shotgun (WGS) entry which is preliminary data.</text>
</comment>
<name>A0ABU8HGC0_9BACI</name>
<protein>
    <submittedName>
        <fullName evidence="1">Fur-regulated basic protein FbpA</fullName>
    </submittedName>
</protein>
<evidence type="ECO:0000313" key="1">
    <source>
        <dbReference type="EMBL" id="MEI5908179.1"/>
    </source>
</evidence>